<feature type="region of interest" description="Disordered" evidence="2">
    <location>
        <begin position="73"/>
        <end position="95"/>
    </location>
</feature>
<feature type="compositionally biased region" description="Polar residues" evidence="2">
    <location>
        <begin position="20"/>
        <end position="33"/>
    </location>
</feature>
<evidence type="ECO:0000256" key="1">
    <source>
        <dbReference type="SAM" id="Coils"/>
    </source>
</evidence>
<reference evidence="3" key="1">
    <citation type="journal article" date="2019" name="Sci. Rep.">
        <title>Draft genome of Tanacetum cinerariifolium, the natural source of mosquito coil.</title>
        <authorList>
            <person name="Yamashiro T."/>
            <person name="Shiraishi A."/>
            <person name="Satake H."/>
            <person name="Nakayama K."/>
        </authorList>
    </citation>
    <scope>NUCLEOTIDE SEQUENCE</scope>
</reference>
<protein>
    <submittedName>
        <fullName evidence="3">Uncharacterized protein</fullName>
    </submittedName>
</protein>
<keyword evidence="1" id="KW-0175">Coiled coil</keyword>
<evidence type="ECO:0000256" key="2">
    <source>
        <dbReference type="SAM" id="MobiDB-lite"/>
    </source>
</evidence>
<organism evidence="3">
    <name type="scientific">Tanacetum cinerariifolium</name>
    <name type="common">Dalmatian daisy</name>
    <name type="synonym">Chrysanthemum cinerariifolium</name>
    <dbReference type="NCBI Taxonomy" id="118510"/>
    <lineage>
        <taxon>Eukaryota</taxon>
        <taxon>Viridiplantae</taxon>
        <taxon>Streptophyta</taxon>
        <taxon>Embryophyta</taxon>
        <taxon>Tracheophyta</taxon>
        <taxon>Spermatophyta</taxon>
        <taxon>Magnoliopsida</taxon>
        <taxon>eudicotyledons</taxon>
        <taxon>Gunneridae</taxon>
        <taxon>Pentapetalae</taxon>
        <taxon>asterids</taxon>
        <taxon>campanulids</taxon>
        <taxon>Asterales</taxon>
        <taxon>Asteraceae</taxon>
        <taxon>Asteroideae</taxon>
        <taxon>Anthemideae</taxon>
        <taxon>Anthemidinae</taxon>
        <taxon>Tanacetum</taxon>
    </lineage>
</organism>
<feature type="coiled-coil region" evidence="1">
    <location>
        <begin position="215"/>
        <end position="242"/>
    </location>
</feature>
<name>A0A699JHW5_TANCI</name>
<comment type="caution">
    <text evidence="3">The sequence shown here is derived from an EMBL/GenBank/DDBJ whole genome shotgun (WGS) entry which is preliminary data.</text>
</comment>
<feature type="region of interest" description="Disordered" evidence="2">
    <location>
        <begin position="1"/>
        <end position="50"/>
    </location>
</feature>
<accession>A0A699JHW5</accession>
<proteinExistence type="predicted"/>
<gene>
    <name evidence="3" type="ORF">Tci_607648</name>
</gene>
<sequence length="305" mass="34645">MVVQNPIGEGSAIPTDPQHTHTILQPSTSQPQKTQKHRKPRRKDTQVPQLSVSIESVVDKAVYKELDNRLVRATTTASSLEAEKDSGGGPRCQDTMRDTITQTRVESLDDEQSLGKDASKQWKISDINADEGITLVSTHDDAEMFDAEMFEADKDLHGEEVFVAKQDENAVEKEVDAPQVQDNNKAIMIEEHVKFKKKDQIILDEEVALKLQAELQAEFNKEQRLAREKAQKEEEANIALIETWDDVQVKINADHQLAERLQAKEQQVLTDKEKATLFMQLLKKRRKFFAAKKAKEKRNKPPIQA</sequence>
<evidence type="ECO:0000313" key="3">
    <source>
        <dbReference type="EMBL" id="GFA35676.1"/>
    </source>
</evidence>
<dbReference type="AlphaFoldDB" id="A0A699JHW5"/>
<dbReference type="EMBL" id="BKCJ010410111">
    <property type="protein sequence ID" value="GFA35676.1"/>
    <property type="molecule type" value="Genomic_DNA"/>
</dbReference>